<comment type="similarity">
    <text evidence="1">Belongs to the oxygen-dependent FAD-linked oxidoreductase family.</text>
</comment>
<dbReference type="SUPFAM" id="SSF56176">
    <property type="entry name" value="FAD-binding/transporter-associated domain-like"/>
    <property type="match status" value="1"/>
</dbReference>
<evidence type="ECO:0000259" key="4">
    <source>
        <dbReference type="PROSITE" id="PS51387"/>
    </source>
</evidence>
<feature type="chain" id="PRO_5045438962" description="FAD-binding PCMH-type domain-containing protein" evidence="3">
    <location>
        <begin position="19"/>
        <end position="608"/>
    </location>
</feature>
<dbReference type="InterPro" id="IPR006094">
    <property type="entry name" value="Oxid_FAD_bind_N"/>
</dbReference>
<dbReference type="InterPro" id="IPR016166">
    <property type="entry name" value="FAD-bd_PCMH"/>
</dbReference>
<gene>
    <name evidence="5" type="ORF">SLS59_003638</name>
</gene>
<accession>A0ABR3RJ22</accession>
<dbReference type="Gene3D" id="3.30.465.10">
    <property type="match status" value="2"/>
</dbReference>
<dbReference type="InterPro" id="IPR016169">
    <property type="entry name" value="FAD-bd_PCMH_sub2"/>
</dbReference>
<sequence>MGRLTLFAALLLSGNAIAAKWIGETRTEDGVNYQCKCYSDNACWPTNKEWDSFNKTLNGALQLAIPAAASCHYKFENYTFNTYDAAKCADVYNKIGDGIAGGDEQWLTDHPIANLWPFMTNNTCVRTKDPSTPCTRGFMGHYVVLATKKEHIKAGVDFAREHNLRLIIRNTGHDFMGRSTGYGALIVNTHSFKDVKFLKKYTGPGNWKGSAATVGAGVQGRELYRQAFAQTPKQVIVGGECPVSLGSQYKEVKADVAQTVGWAGGYIQGGGHGPLSGIYGMGADNVLSFDAITAEGKYVTANAKENADLFWALKGGGPSSFAVVTSITVKTFPEVPTAGVTININSTHTNDTALFNKGVHIFHNQANHFSNLGIFVYFEQGPGPGRLHIAPIVGPNMNLTQLQAAVAPMMTELDAAKVPYDTHYRAFPTFFEFYIDMFEDEAPSPNSIVGGRLFTQRDISENSQKITDALISAANNGINVGHIVNPGRGAPVVDNAIHPKWRNASSFVITNVLMNGTEPWAYKKEREAFNTNVVGKALREAGPDGASYVNEGDLYEPDWQEAYWGSNYPRLLEVRQKWDPKGVFYTQTTPGTEKWSIIDYGRKLCKKV</sequence>
<evidence type="ECO:0000256" key="2">
    <source>
        <dbReference type="ARBA" id="ARBA00023002"/>
    </source>
</evidence>
<dbReference type="PROSITE" id="PS51387">
    <property type="entry name" value="FAD_PCMH"/>
    <property type="match status" value="1"/>
</dbReference>
<dbReference type="EMBL" id="JAKIXB020000010">
    <property type="protein sequence ID" value="KAL1604446.1"/>
    <property type="molecule type" value="Genomic_DNA"/>
</dbReference>
<evidence type="ECO:0000313" key="5">
    <source>
        <dbReference type="EMBL" id="KAL1604446.1"/>
    </source>
</evidence>
<dbReference type="PANTHER" id="PTHR13878:SF97">
    <property type="entry name" value="ISOAMYL ALCOHOL OXIDASE"/>
    <property type="match status" value="1"/>
</dbReference>
<evidence type="ECO:0000256" key="3">
    <source>
        <dbReference type="SAM" id="SignalP"/>
    </source>
</evidence>
<dbReference type="Pfam" id="PF01565">
    <property type="entry name" value="FAD_binding_4"/>
    <property type="match status" value="2"/>
</dbReference>
<dbReference type="PANTHER" id="PTHR13878">
    <property type="entry name" value="GULONOLACTONE OXIDASE"/>
    <property type="match status" value="1"/>
</dbReference>
<feature type="signal peptide" evidence="3">
    <location>
        <begin position="1"/>
        <end position="18"/>
    </location>
</feature>
<feature type="domain" description="FAD-binding PCMH-type" evidence="4">
    <location>
        <begin position="135"/>
        <end position="334"/>
    </location>
</feature>
<keyword evidence="6" id="KW-1185">Reference proteome</keyword>
<keyword evidence="2" id="KW-0560">Oxidoreductase</keyword>
<dbReference type="InterPro" id="IPR036318">
    <property type="entry name" value="FAD-bd_PCMH-like_sf"/>
</dbReference>
<dbReference type="InterPro" id="IPR012951">
    <property type="entry name" value="BBE"/>
</dbReference>
<dbReference type="Pfam" id="PF08031">
    <property type="entry name" value="BBE"/>
    <property type="match status" value="1"/>
</dbReference>
<dbReference type="Proteomes" id="UP001521222">
    <property type="component" value="Unassembled WGS sequence"/>
</dbReference>
<reference evidence="5 6" key="1">
    <citation type="submission" date="2024-02" db="EMBL/GenBank/DDBJ databases">
        <title>De novo assembly and annotation of 12 fungi associated with fruit tree decline syndrome in Ontario, Canada.</title>
        <authorList>
            <person name="Sulman M."/>
            <person name="Ellouze W."/>
            <person name="Ilyukhin E."/>
        </authorList>
    </citation>
    <scope>NUCLEOTIDE SEQUENCE [LARGE SCALE GENOMIC DNA]</scope>
    <source>
        <strain evidence="5 6">M97-236</strain>
    </source>
</reference>
<evidence type="ECO:0000313" key="6">
    <source>
        <dbReference type="Proteomes" id="UP001521222"/>
    </source>
</evidence>
<evidence type="ECO:0000256" key="1">
    <source>
        <dbReference type="ARBA" id="ARBA00005466"/>
    </source>
</evidence>
<name>A0ABR3RJ22_9PLEO</name>
<dbReference type="InterPro" id="IPR050432">
    <property type="entry name" value="FAD-linked_Oxidoreductases_BP"/>
</dbReference>
<protein>
    <recommendedName>
        <fullName evidence="4">FAD-binding PCMH-type domain-containing protein</fullName>
    </recommendedName>
</protein>
<proteinExistence type="inferred from homology"/>
<organism evidence="5 6">
    <name type="scientific">Nothophoma quercina</name>
    <dbReference type="NCBI Taxonomy" id="749835"/>
    <lineage>
        <taxon>Eukaryota</taxon>
        <taxon>Fungi</taxon>
        <taxon>Dikarya</taxon>
        <taxon>Ascomycota</taxon>
        <taxon>Pezizomycotina</taxon>
        <taxon>Dothideomycetes</taxon>
        <taxon>Pleosporomycetidae</taxon>
        <taxon>Pleosporales</taxon>
        <taxon>Pleosporineae</taxon>
        <taxon>Didymellaceae</taxon>
        <taxon>Nothophoma</taxon>
    </lineage>
</organism>
<keyword evidence="3" id="KW-0732">Signal</keyword>
<comment type="caution">
    <text evidence="5">The sequence shown here is derived from an EMBL/GenBank/DDBJ whole genome shotgun (WGS) entry which is preliminary data.</text>
</comment>